<proteinExistence type="predicted"/>
<dbReference type="PANTHER" id="PTHR11736:SF14">
    <property type="entry name" value="NSE3 HOMOLOG, SMC5-SMC6 COMPLEX COMPONENT"/>
    <property type="match status" value="1"/>
</dbReference>
<dbReference type="GO" id="GO:0005634">
    <property type="term" value="C:nucleus"/>
    <property type="evidence" value="ECO:0007669"/>
    <property type="project" value="TreeGrafter"/>
</dbReference>
<feature type="domain" description="MAGE" evidence="2">
    <location>
        <begin position="14"/>
        <end position="233"/>
    </location>
</feature>
<dbReference type="Gene3D" id="1.10.10.1200">
    <property type="entry name" value="MAGE homology domain, winged helix WH1 motif"/>
    <property type="match status" value="1"/>
</dbReference>
<dbReference type="PANTHER" id="PTHR11736">
    <property type="entry name" value="MELANOMA-ASSOCIATED ANTIGEN MAGE ANTIGEN"/>
    <property type="match status" value="1"/>
</dbReference>
<keyword evidence="4" id="KW-1185">Reference proteome</keyword>
<feature type="compositionally biased region" description="Polar residues" evidence="1">
    <location>
        <begin position="205"/>
        <end position="215"/>
    </location>
</feature>
<comment type="caution">
    <text evidence="3">The sequence shown here is derived from an EMBL/GenBank/DDBJ whole genome shotgun (WGS) entry which is preliminary data.</text>
</comment>
<evidence type="ECO:0000259" key="2">
    <source>
        <dbReference type="SMART" id="SM01373"/>
    </source>
</evidence>
<reference evidence="3" key="1">
    <citation type="submission" date="2022-07" db="EMBL/GenBank/DDBJ databases">
        <title>Phylogenomic reconstructions and comparative analyses of Kickxellomycotina fungi.</title>
        <authorList>
            <person name="Reynolds N.K."/>
            <person name="Stajich J.E."/>
            <person name="Barry K."/>
            <person name="Grigoriev I.V."/>
            <person name="Crous P."/>
            <person name="Smith M.E."/>
        </authorList>
    </citation>
    <scope>NUCLEOTIDE SEQUENCE</scope>
    <source>
        <strain evidence="3">NRRL 1565</strain>
    </source>
</reference>
<organism evidence="3 4">
    <name type="scientific">Coemansia guatemalensis</name>
    <dbReference type="NCBI Taxonomy" id="2761395"/>
    <lineage>
        <taxon>Eukaryota</taxon>
        <taxon>Fungi</taxon>
        <taxon>Fungi incertae sedis</taxon>
        <taxon>Zoopagomycota</taxon>
        <taxon>Kickxellomycotina</taxon>
        <taxon>Kickxellomycetes</taxon>
        <taxon>Kickxellales</taxon>
        <taxon>Kickxellaceae</taxon>
        <taxon>Coemansia</taxon>
    </lineage>
</organism>
<dbReference type="InterPro" id="IPR041899">
    <property type="entry name" value="MAGE_WH2"/>
</dbReference>
<dbReference type="InterPro" id="IPR041898">
    <property type="entry name" value="MAGE_WH1"/>
</dbReference>
<dbReference type="Proteomes" id="UP001140094">
    <property type="component" value="Unassembled WGS sequence"/>
</dbReference>
<protein>
    <recommendedName>
        <fullName evidence="2">MAGE domain-containing protein</fullName>
    </recommendedName>
</protein>
<dbReference type="Gene3D" id="1.10.10.1210">
    <property type="entry name" value="MAGE homology domain, winged helix WH2 motif"/>
    <property type="match status" value="1"/>
</dbReference>
<dbReference type="OrthoDB" id="205198at2759"/>
<dbReference type="GO" id="GO:0006281">
    <property type="term" value="P:DNA repair"/>
    <property type="evidence" value="ECO:0007669"/>
    <property type="project" value="TreeGrafter"/>
</dbReference>
<accession>A0A9W8HW29</accession>
<evidence type="ECO:0000256" key="1">
    <source>
        <dbReference type="SAM" id="MobiDB-lite"/>
    </source>
</evidence>
<sequence>MESTADLERRATDLVRYALACHAAGKAMRREDIRTHVLSGAGSRGFKPVMDRATSLLEQSFGLQIVPLPLHERRGGGGEAKDAQQNKAANKWVLQSTLPDSARARLELEQSDDEKATLGFAATVLSLIFVNNMSISNDQLVLYVRKLGPPACILPASETDGISTSHGVTDAQLESAAQAAIGFLVKQGYLDKVSAQGGAGRNVGGETQASQQPSDGNEPDPGQEYTWGPQAKVRFQQLDMARFIAAVSGQECTHDFIKAVSRAYGQSIANAEAT</sequence>
<evidence type="ECO:0000313" key="4">
    <source>
        <dbReference type="Proteomes" id="UP001140094"/>
    </source>
</evidence>
<evidence type="ECO:0000313" key="3">
    <source>
        <dbReference type="EMBL" id="KAJ2803050.1"/>
    </source>
</evidence>
<dbReference type="SMART" id="SM01373">
    <property type="entry name" value="MAGE"/>
    <property type="match status" value="1"/>
</dbReference>
<gene>
    <name evidence="3" type="ORF">H4R20_003041</name>
</gene>
<dbReference type="AlphaFoldDB" id="A0A9W8HW29"/>
<dbReference type="EMBL" id="JANBUO010000576">
    <property type="protein sequence ID" value="KAJ2803050.1"/>
    <property type="molecule type" value="Genomic_DNA"/>
</dbReference>
<dbReference type="InterPro" id="IPR002190">
    <property type="entry name" value="MHD_dom"/>
</dbReference>
<name>A0A9W8HW29_9FUNG</name>
<feature type="region of interest" description="Disordered" evidence="1">
    <location>
        <begin position="199"/>
        <end position="227"/>
    </location>
</feature>
<dbReference type="Pfam" id="PF01454">
    <property type="entry name" value="MAGE"/>
    <property type="match status" value="1"/>
</dbReference>
<dbReference type="InterPro" id="IPR037445">
    <property type="entry name" value="MAGE"/>
</dbReference>